<dbReference type="Gene3D" id="3.90.1200.10">
    <property type="match status" value="1"/>
</dbReference>
<dbReference type="SUPFAM" id="SSF56112">
    <property type="entry name" value="Protein kinase-like (PK-like)"/>
    <property type="match status" value="1"/>
</dbReference>
<dbReference type="AlphaFoldDB" id="A0A1E1WJM1"/>
<dbReference type="InterPro" id="IPR004119">
    <property type="entry name" value="EcKL"/>
</dbReference>
<dbReference type="OrthoDB" id="191037at2759"/>
<organism evidence="1">
    <name type="scientific">Pectinophora gossypiella</name>
    <name type="common">Cotton pink bollworm</name>
    <name type="synonym">Depressaria gossypiella</name>
    <dbReference type="NCBI Taxonomy" id="13191"/>
    <lineage>
        <taxon>Eukaryota</taxon>
        <taxon>Metazoa</taxon>
        <taxon>Ecdysozoa</taxon>
        <taxon>Arthropoda</taxon>
        <taxon>Hexapoda</taxon>
        <taxon>Insecta</taxon>
        <taxon>Pterygota</taxon>
        <taxon>Neoptera</taxon>
        <taxon>Endopterygota</taxon>
        <taxon>Lepidoptera</taxon>
        <taxon>Glossata</taxon>
        <taxon>Ditrysia</taxon>
        <taxon>Gelechioidea</taxon>
        <taxon>Gelechiidae</taxon>
        <taxon>Apatetrinae</taxon>
        <taxon>Pectinophora</taxon>
    </lineage>
</organism>
<sequence length="144" mass="17151">LCHGDYRANNVMMREKEGEVVDVMPVDYQIIRYGCPANDLLYFIYGCTDPQFRRRHMKHLIDMYYETMTNYLKYFNIDITEVYPRKEFDSSLRNRQHFGVLVALCFYAFYYAPKDNPPDLTKGSDCLDIDVDLDIVKRIEDTIE</sequence>
<gene>
    <name evidence="1" type="ORF">g.1239</name>
</gene>
<dbReference type="EMBL" id="GDQN01003993">
    <property type="protein sequence ID" value="JAT87061.1"/>
    <property type="molecule type" value="Transcribed_RNA"/>
</dbReference>
<dbReference type="InterPro" id="IPR011009">
    <property type="entry name" value="Kinase-like_dom_sf"/>
</dbReference>
<reference evidence="1" key="1">
    <citation type="submission" date="2015-09" db="EMBL/GenBank/DDBJ databases">
        <title>De novo assembly of Pectinophora gossypiella (Pink Bollworm) gut transcriptome.</title>
        <authorList>
            <person name="Tassone E.E."/>
        </authorList>
    </citation>
    <scope>NUCLEOTIDE SEQUENCE</scope>
</reference>
<name>A0A1E1WJM1_PECGO</name>
<feature type="non-terminal residue" evidence="1">
    <location>
        <position position="144"/>
    </location>
</feature>
<protein>
    <recommendedName>
        <fullName evidence="2">CHK kinase-like domain-containing protein</fullName>
    </recommendedName>
</protein>
<evidence type="ECO:0008006" key="2">
    <source>
        <dbReference type="Google" id="ProtNLM"/>
    </source>
</evidence>
<dbReference type="PANTHER" id="PTHR11012:SF30">
    <property type="entry name" value="PROTEIN KINASE-LIKE DOMAIN-CONTAINING"/>
    <property type="match status" value="1"/>
</dbReference>
<evidence type="ECO:0000313" key="1">
    <source>
        <dbReference type="EMBL" id="JAT87061.1"/>
    </source>
</evidence>
<proteinExistence type="predicted"/>
<dbReference type="PANTHER" id="PTHR11012">
    <property type="entry name" value="PROTEIN KINASE-LIKE DOMAIN-CONTAINING"/>
    <property type="match status" value="1"/>
</dbReference>
<accession>A0A1E1WJM1</accession>
<feature type="non-terminal residue" evidence="1">
    <location>
        <position position="1"/>
    </location>
</feature>
<dbReference type="Pfam" id="PF02958">
    <property type="entry name" value="EcKL"/>
    <property type="match status" value="1"/>
</dbReference>